<dbReference type="PROSITE" id="PS51257">
    <property type="entry name" value="PROKAR_LIPOPROTEIN"/>
    <property type="match status" value="1"/>
</dbReference>
<sequence>MKKLQLALAALLLSGACALPASPASAASKPITVQIDQKALSFGDLTPVQQEGTVLVPMRALFQKYGAQASLDAKTGVITGAKNGLRIQLQLGSKRATINGQAVQLSLAPQKINGTVYVPLRLIGEAFGCSVAWNAKSGMVSITSPADPSGIKTLLSQYVEYSNTENLEGFMSLFTSDSPLNVPAVRSQIQAALAASDMKTAVEQASILKLQGNDAIVQTVESTSHISGPYEPDQRSSNTYHLIYAKDNWRIRDVTINGVQYLLSDAQRNVQLTVPAEDAEAVQTVLKNYYDYAAKKQADALFGLFEKEPQASEQAGYTQAFQNYDLAYTVENSRIIAYSGKECALLFNVAIRKVKGSDYKDNRNEIVFRMVKNADGQWKIGGTFVIGSTPLNP</sequence>
<evidence type="ECO:0000313" key="4">
    <source>
        <dbReference type="Proteomes" id="UP000367750"/>
    </source>
</evidence>
<feature type="chain" id="PRO_5023908781" evidence="1">
    <location>
        <begin position="27"/>
        <end position="393"/>
    </location>
</feature>
<organism evidence="3 4">
    <name type="scientific">Paenibacillus spiritus</name>
    <dbReference type="NCBI Taxonomy" id="2496557"/>
    <lineage>
        <taxon>Bacteria</taxon>
        <taxon>Bacillati</taxon>
        <taxon>Bacillota</taxon>
        <taxon>Bacilli</taxon>
        <taxon>Bacillales</taxon>
        <taxon>Paenibacillaceae</taxon>
        <taxon>Paenibacillus</taxon>
    </lineage>
</organism>
<dbReference type="SUPFAM" id="SSF54427">
    <property type="entry name" value="NTF2-like"/>
    <property type="match status" value="1"/>
</dbReference>
<feature type="domain" description="Copper amine oxidase-like N-terminal" evidence="2">
    <location>
        <begin position="35"/>
        <end position="142"/>
    </location>
</feature>
<reference evidence="3 4" key="1">
    <citation type="submission" date="2019-09" db="EMBL/GenBank/DDBJ databases">
        <title>Bacillus ochoae sp. nov., Paenibacillus whitsoniae sp. nov., Paenibacillus spiritus sp. nov. Isolated from the Mars Exploration Rover during spacecraft assembly.</title>
        <authorList>
            <person name="Seuylemezian A."/>
            <person name="Vaishampayan P."/>
        </authorList>
    </citation>
    <scope>NUCLEOTIDE SEQUENCE [LARGE SCALE GENOMIC DNA]</scope>
    <source>
        <strain evidence="3 4">MER_111</strain>
    </source>
</reference>
<dbReference type="OrthoDB" id="1954422at2"/>
<dbReference type="AlphaFoldDB" id="A0A5J5FXU1"/>
<dbReference type="RefSeq" id="WP_150459434.1">
    <property type="nucleotide sequence ID" value="NZ_VYKK01000028.1"/>
</dbReference>
<dbReference type="EMBL" id="VYKK01000028">
    <property type="protein sequence ID" value="KAA8997934.1"/>
    <property type="molecule type" value="Genomic_DNA"/>
</dbReference>
<feature type="signal peptide" evidence="1">
    <location>
        <begin position="1"/>
        <end position="26"/>
    </location>
</feature>
<dbReference type="Gene3D" id="3.30.457.10">
    <property type="entry name" value="Copper amine oxidase-like, N-terminal domain"/>
    <property type="match status" value="1"/>
</dbReference>
<dbReference type="InterPro" id="IPR036582">
    <property type="entry name" value="Mao_N_sf"/>
</dbReference>
<dbReference type="InterPro" id="IPR012854">
    <property type="entry name" value="Cu_amine_oxidase-like_N"/>
</dbReference>
<keyword evidence="4" id="KW-1185">Reference proteome</keyword>
<proteinExistence type="predicted"/>
<evidence type="ECO:0000259" key="2">
    <source>
        <dbReference type="Pfam" id="PF07833"/>
    </source>
</evidence>
<dbReference type="Gene3D" id="3.10.450.50">
    <property type="match status" value="1"/>
</dbReference>
<accession>A0A5J5FXU1</accession>
<comment type="caution">
    <text evidence="3">The sequence shown here is derived from an EMBL/GenBank/DDBJ whole genome shotgun (WGS) entry which is preliminary data.</text>
</comment>
<evidence type="ECO:0000313" key="3">
    <source>
        <dbReference type="EMBL" id="KAA8997934.1"/>
    </source>
</evidence>
<evidence type="ECO:0000256" key="1">
    <source>
        <dbReference type="SAM" id="SignalP"/>
    </source>
</evidence>
<dbReference type="Pfam" id="PF07833">
    <property type="entry name" value="Cu_amine_oxidN1"/>
    <property type="match status" value="1"/>
</dbReference>
<dbReference type="SUPFAM" id="SSF55383">
    <property type="entry name" value="Copper amine oxidase, domain N"/>
    <property type="match status" value="1"/>
</dbReference>
<dbReference type="Proteomes" id="UP000367750">
    <property type="component" value="Unassembled WGS sequence"/>
</dbReference>
<gene>
    <name evidence="3" type="ORF">F4V43_16900</name>
</gene>
<name>A0A5J5FXU1_9BACL</name>
<dbReference type="InterPro" id="IPR032710">
    <property type="entry name" value="NTF2-like_dom_sf"/>
</dbReference>
<keyword evidence="1" id="KW-0732">Signal</keyword>
<protein>
    <submittedName>
        <fullName evidence="3">Copper amine oxidase N-terminal domain-containing protein</fullName>
    </submittedName>
</protein>